<evidence type="ECO:0000256" key="2">
    <source>
        <dbReference type="ARBA" id="ARBA00022630"/>
    </source>
</evidence>
<keyword evidence="5" id="KW-1133">Transmembrane helix</keyword>
<dbReference type="SUPFAM" id="SSF51905">
    <property type="entry name" value="FAD/NAD(P)-binding domain"/>
    <property type="match status" value="1"/>
</dbReference>
<evidence type="ECO:0000256" key="1">
    <source>
        <dbReference type="ARBA" id="ARBA00001974"/>
    </source>
</evidence>
<comment type="caution">
    <text evidence="7">The sequence shown here is derived from an EMBL/GenBank/DDBJ whole genome shotgun (WGS) entry which is preliminary data.</text>
</comment>
<dbReference type="EMBL" id="BAAAQW010000005">
    <property type="protein sequence ID" value="GAA2199706.1"/>
    <property type="molecule type" value="Genomic_DNA"/>
</dbReference>
<dbReference type="InterPro" id="IPR036188">
    <property type="entry name" value="FAD/NAD-bd_sf"/>
</dbReference>
<organism evidence="7 8">
    <name type="scientific">Sinomonas flava</name>
    <dbReference type="NCBI Taxonomy" id="496857"/>
    <lineage>
        <taxon>Bacteria</taxon>
        <taxon>Bacillati</taxon>
        <taxon>Actinomycetota</taxon>
        <taxon>Actinomycetes</taxon>
        <taxon>Micrococcales</taxon>
        <taxon>Micrococcaceae</taxon>
        <taxon>Sinomonas</taxon>
    </lineage>
</organism>
<keyword evidence="8" id="KW-1185">Reference proteome</keyword>
<keyword evidence="5" id="KW-0812">Transmembrane</keyword>
<dbReference type="InterPro" id="IPR045170">
    <property type="entry name" value="MTOX"/>
</dbReference>
<name>A0ABP5NJC7_9MICC</name>
<dbReference type="PANTHER" id="PTHR10961">
    <property type="entry name" value="PEROXISOMAL SARCOSINE OXIDASE"/>
    <property type="match status" value="1"/>
</dbReference>
<keyword evidence="3" id="KW-0274">FAD</keyword>
<dbReference type="PANTHER" id="PTHR10961:SF7">
    <property type="entry name" value="FAD DEPENDENT OXIDOREDUCTASE DOMAIN-CONTAINING PROTEIN"/>
    <property type="match status" value="1"/>
</dbReference>
<comment type="cofactor">
    <cofactor evidence="1">
        <name>FAD</name>
        <dbReference type="ChEBI" id="CHEBI:57692"/>
    </cofactor>
</comment>
<keyword evidence="2" id="KW-0285">Flavoprotein</keyword>
<evidence type="ECO:0000259" key="6">
    <source>
        <dbReference type="Pfam" id="PF01266"/>
    </source>
</evidence>
<sequence length="391" mass="42117">MQNGYSHIVIGAGAIGSAAAYWLSRRPGTRVLVVEQFGLVNTLNSSGDVSRIIRHAYHSSDYTKLTPAMFEAWAEVEERSGMTLYVKTGGLDLATSAEASIAELDAYRGALAAEGIPYEDLTAAEIRARYPQWRIDDDVAGMYQEAGGLVDIRATVAAHTSLALAAGVEFVPDTRVTGVGVRPDSVTVRTDGGEFHAQNLVVAAASWLPELMPDLGLDYPLTLSQEQVTYFTSPNLGDFAPEKFPIWIFHGDETFYGFPVYGEPGVKLARDMRGRFITSSERVFEGDDDEAAILRSFLERHLPGAVGPVWANKTCVYDMAPDRDFVLDTLPGSPHVAVFNGAGHAGKFASLIGKILAELTVDGAASLPIGPFSLTRPALTDPGFVPAFRLT</sequence>
<evidence type="ECO:0000256" key="5">
    <source>
        <dbReference type="SAM" id="Phobius"/>
    </source>
</evidence>
<keyword evidence="5" id="KW-0472">Membrane</keyword>
<evidence type="ECO:0000313" key="7">
    <source>
        <dbReference type="EMBL" id="GAA2199706.1"/>
    </source>
</evidence>
<dbReference type="Gene3D" id="3.50.50.60">
    <property type="entry name" value="FAD/NAD(P)-binding domain"/>
    <property type="match status" value="1"/>
</dbReference>
<dbReference type="SUPFAM" id="SSF54373">
    <property type="entry name" value="FAD-linked reductases, C-terminal domain"/>
    <property type="match status" value="1"/>
</dbReference>
<gene>
    <name evidence="7" type="primary">solA</name>
    <name evidence="7" type="ORF">GCM10009849_17170</name>
</gene>
<dbReference type="NCBIfam" id="NF008425">
    <property type="entry name" value="PRK11259.1"/>
    <property type="match status" value="1"/>
</dbReference>
<protein>
    <submittedName>
        <fullName evidence="7">N-methyl-L-tryptophan oxidase</fullName>
    </submittedName>
</protein>
<evidence type="ECO:0000256" key="4">
    <source>
        <dbReference type="ARBA" id="ARBA00023002"/>
    </source>
</evidence>
<accession>A0ABP5NJC7</accession>
<dbReference type="Pfam" id="PF01266">
    <property type="entry name" value="DAO"/>
    <property type="match status" value="1"/>
</dbReference>
<feature type="transmembrane region" description="Helical" evidence="5">
    <location>
        <begin position="6"/>
        <end position="23"/>
    </location>
</feature>
<keyword evidence="4" id="KW-0560">Oxidoreductase</keyword>
<dbReference type="Gene3D" id="3.30.9.10">
    <property type="entry name" value="D-Amino Acid Oxidase, subunit A, domain 2"/>
    <property type="match status" value="1"/>
</dbReference>
<reference evidence="8" key="1">
    <citation type="journal article" date="2019" name="Int. J. Syst. Evol. Microbiol.">
        <title>The Global Catalogue of Microorganisms (GCM) 10K type strain sequencing project: providing services to taxonomists for standard genome sequencing and annotation.</title>
        <authorList>
            <consortium name="The Broad Institute Genomics Platform"/>
            <consortium name="The Broad Institute Genome Sequencing Center for Infectious Disease"/>
            <person name="Wu L."/>
            <person name="Ma J."/>
        </authorList>
    </citation>
    <scope>NUCLEOTIDE SEQUENCE [LARGE SCALE GENOMIC DNA]</scope>
    <source>
        <strain evidence="8">JCM 16034</strain>
    </source>
</reference>
<dbReference type="RefSeq" id="WP_344299294.1">
    <property type="nucleotide sequence ID" value="NZ_BAAAQW010000005.1"/>
</dbReference>
<dbReference type="Proteomes" id="UP001500432">
    <property type="component" value="Unassembled WGS sequence"/>
</dbReference>
<feature type="domain" description="FAD dependent oxidoreductase" evidence="6">
    <location>
        <begin position="8"/>
        <end position="359"/>
    </location>
</feature>
<dbReference type="InterPro" id="IPR006076">
    <property type="entry name" value="FAD-dep_OxRdtase"/>
</dbReference>
<evidence type="ECO:0000256" key="3">
    <source>
        <dbReference type="ARBA" id="ARBA00022827"/>
    </source>
</evidence>
<proteinExistence type="predicted"/>
<evidence type="ECO:0000313" key="8">
    <source>
        <dbReference type="Proteomes" id="UP001500432"/>
    </source>
</evidence>